<dbReference type="AlphaFoldDB" id="A0AAU0USG5"/>
<accession>A0AAU0USG5</accession>
<gene>
    <name evidence="1" type="ORF">MFMK1_003432</name>
</gene>
<protein>
    <submittedName>
        <fullName evidence="1">DUF6125 family protein</fullName>
    </submittedName>
</protein>
<proteinExistence type="predicted"/>
<keyword evidence="2" id="KW-1185">Reference proteome</keyword>
<name>A0AAU0USG5_9FIRM</name>
<dbReference type="KEGG" id="dbc:MFMK1_003432"/>
<dbReference type="Proteomes" id="UP001329915">
    <property type="component" value="Chromosome"/>
</dbReference>
<sequence>MRDFKDLSKEELLAYVTDAAKNWLAHDGLWFQEVEKAYGIEKANEFNRNAWEKLTVIEAKRIMKSFGIESGGGLDALEQALRFRMYAVINVWKVERPDDKTLRYLMVDCRVQSARHRKNMTPHPCKPVGLVEYGDFAKTIDPRIKTSCLSCPPERTTEDYWCGWEFTITD</sequence>
<dbReference type="EMBL" id="CP121694">
    <property type="protein sequence ID" value="WRO23569.1"/>
    <property type="molecule type" value="Genomic_DNA"/>
</dbReference>
<evidence type="ECO:0000313" key="1">
    <source>
        <dbReference type="EMBL" id="WRO23569.1"/>
    </source>
</evidence>
<dbReference type="Pfam" id="PF19620">
    <property type="entry name" value="DUF6125"/>
    <property type="match status" value="1"/>
</dbReference>
<reference evidence="1 2" key="1">
    <citation type="submission" date="2023-04" db="EMBL/GenBank/DDBJ databases">
        <authorList>
            <person name="Hsu D."/>
        </authorList>
    </citation>
    <scope>NUCLEOTIDE SEQUENCE [LARGE SCALE GENOMIC DNA]</scope>
    <source>
        <strain evidence="1 2">MK1</strain>
    </source>
</reference>
<dbReference type="RefSeq" id="WP_366922949.1">
    <property type="nucleotide sequence ID" value="NZ_CP121694.1"/>
</dbReference>
<organism evidence="1 2">
    <name type="scientific">Metallumcola ferriviriculae</name>
    <dbReference type="NCBI Taxonomy" id="3039180"/>
    <lineage>
        <taxon>Bacteria</taxon>
        <taxon>Bacillati</taxon>
        <taxon>Bacillota</taxon>
        <taxon>Clostridia</taxon>
        <taxon>Neomoorellales</taxon>
        <taxon>Desulfitibacteraceae</taxon>
        <taxon>Metallumcola</taxon>
    </lineage>
</organism>
<evidence type="ECO:0000313" key="2">
    <source>
        <dbReference type="Proteomes" id="UP001329915"/>
    </source>
</evidence>